<dbReference type="InterPro" id="IPR050109">
    <property type="entry name" value="HTH-type_TetR-like_transc_reg"/>
</dbReference>
<sequence>MAPTPAGRRLLATAAGLFYSHGINAVGVATIAEQAKVTKKTLYDCFGSKDGLVVAYLIQRHQDWRHALETRLATDEASPLTVFDSYLDHLRREPEVHGCGFINAAADLPATHRAMNVIRDHKTQVRHQLDALLPSRYDTATTSTRESTVTHLFYLLEGATVEAGLLRSLKPLETSRNLAQTLLSTAM</sequence>
<keyword evidence="1 2" id="KW-0238">DNA-binding</keyword>
<evidence type="ECO:0000259" key="3">
    <source>
        <dbReference type="PROSITE" id="PS50977"/>
    </source>
</evidence>
<dbReference type="SUPFAM" id="SSF46689">
    <property type="entry name" value="Homeodomain-like"/>
    <property type="match status" value="1"/>
</dbReference>
<comment type="caution">
    <text evidence="4">The sequence shown here is derived from an EMBL/GenBank/DDBJ whole genome shotgun (WGS) entry which is preliminary data.</text>
</comment>
<dbReference type="EMBL" id="BAAARW010000006">
    <property type="protein sequence ID" value="GAA2411721.1"/>
    <property type="molecule type" value="Genomic_DNA"/>
</dbReference>
<evidence type="ECO:0000256" key="1">
    <source>
        <dbReference type="ARBA" id="ARBA00023125"/>
    </source>
</evidence>
<proteinExistence type="predicted"/>
<dbReference type="SUPFAM" id="SSF48498">
    <property type="entry name" value="Tetracyclin repressor-like, C-terminal domain"/>
    <property type="match status" value="1"/>
</dbReference>
<reference evidence="5" key="1">
    <citation type="journal article" date="2019" name="Int. J. Syst. Evol. Microbiol.">
        <title>The Global Catalogue of Microorganisms (GCM) 10K type strain sequencing project: providing services to taxonomists for standard genome sequencing and annotation.</title>
        <authorList>
            <consortium name="The Broad Institute Genomics Platform"/>
            <consortium name="The Broad Institute Genome Sequencing Center for Infectious Disease"/>
            <person name="Wu L."/>
            <person name="Ma J."/>
        </authorList>
    </citation>
    <scope>NUCLEOTIDE SEQUENCE [LARGE SCALE GENOMIC DNA]</scope>
    <source>
        <strain evidence="5">JCM 3325</strain>
    </source>
</reference>
<protein>
    <submittedName>
        <fullName evidence="4">TetR/AcrR family transcriptional regulator</fullName>
    </submittedName>
</protein>
<name>A0ABP5VWV6_9ACTN</name>
<accession>A0ABP5VWV6</accession>
<dbReference type="InterPro" id="IPR036271">
    <property type="entry name" value="Tet_transcr_reg_TetR-rel_C_sf"/>
</dbReference>
<evidence type="ECO:0000313" key="4">
    <source>
        <dbReference type="EMBL" id="GAA2411721.1"/>
    </source>
</evidence>
<dbReference type="Proteomes" id="UP001501231">
    <property type="component" value="Unassembled WGS sequence"/>
</dbReference>
<dbReference type="Pfam" id="PF00440">
    <property type="entry name" value="TetR_N"/>
    <property type="match status" value="1"/>
</dbReference>
<dbReference type="InterPro" id="IPR001647">
    <property type="entry name" value="HTH_TetR"/>
</dbReference>
<dbReference type="PANTHER" id="PTHR30055">
    <property type="entry name" value="HTH-TYPE TRANSCRIPTIONAL REGULATOR RUTR"/>
    <property type="match status" value="1"/>
</dbReference>
<evidence type="ECO:0000256" key="2">
    <source>
        <dbReference type="PROSITE-ProRule" id="PRU00335"/>
    </source>
</evidence>
<feature type="domain" description="HTH tetR-type" evidence="3">
    <location>
        <begin position="4"/>
        <end position="64"/>
    </location>
</feature>
<dbReference type="PRINTS" id="PR00455">
    <property type="entry name" value="HTHTETR"/>
</dbReference>
<keyword evidence="5" id="KW-1185">Reference proteome</keyword>
<feature type="DNA-binding region" description="H-T-H motif" evidence="2">
    <location>
        <begin position="27"/>
        <end position="46"/>
    </location>
</feature>
<dbReference type="InterPro" id="IPR009057">
    <property type="entry name" value="Homeodomain-like_sf"/>
</dbReference>
<gene>
    <name evidence="4" type="ORF">GCM10010191_21360</name>
</gene>
<organism evidence="4 5">
    <name type="scientific">Actinomadura vinacea</name>
    <dbReference type="NCBI Taxonomy" id="115336"/>
    <lineage>
        <taxon>Bacteria</taxon>
        <taxon>Bacillati</taxon>
        <taxon>Actinomycetota</taxon>
        <taxon>Actinomycetes</taxon>
        <taxon>Streptosporangiales</taxon>
        <taxon>Thermomonosporaceae</taxon>
        <taxon>Actinomadura</taxon>
    </lineage>
</organism>
<evidence type="ECO:0000313" key="5">
    <source>
        <dbReference type="Proteomes" id="UP001501231"/>
    </source>
</evidence>
<dbReference type="Gene3D" id="1.10.357.10">
    <property type="entry name" value="Tetracycline Repressor, domain 2"/>
    <property type="match status" value="1"/>
</dbReference>
<dbReference type="PANTHER" id="PTHR30055:SF200">
    <property type="entry name" value="HTH-TYPE TRANSCRIPTIONAL REPRESSOR BDCR"/>
    <property type="match status" value="1"/>
</dbReference>
<dbReference type="PROSITE" id="PS50977">
    <property type="entry name" value="HTH_TETR_2"/>
    <property type="match status" value="1"/>
</dbReference>